<evidence type="ECO:0008006" key="3">
    <source>
        <dbReference type="Google" id="ProtNLM"/>
    </source>
</evidence>
<dbReference type="STRING" id="639004.SAMN04488239_103412"/>
<dbReference type="AlphaFoldDB" id="A0A1G6PK41"/>
<dbReference type="SUPFAM" id="SSF46626">
    <property type="entry name" value="Cytochrome c"/>
    <property type="match status" value="1"/>
</dbReference>
<reference evidence="2" key="1">
    <citation type="submission" date="2016-10" db="EMBL/GenBank/DDBJ databases">
        <authorList>
            <person name="Varghese N."/>
            <person name="Submissions S."/>
        </authorList>
    </citation>
    <scope>NUCLEOTIDE SEQUENCE [LARGE SCALE GENOMIC DNA]</scope>
    <source>
        <strain evidence="2">CGMCC 1.9108</strain>
    </source>
</reference>
<evidence type="ECO:0000313" key="2">
    <source>
        <dbReference type="Proteomes" id="UP000199628"/>
    </source>
</evidence>
<evidence type="ECO:0000313" key="1">
    <source>
        <dbReference type="EMBL" id="SDC79715.1"/>
    </source>
</evidence>
<accession>A0A1G6PK41</accession>
<proteinExistence type="predicted"/>
<gene>
    <name evidence="1" type="ORF">SAMN04488239_103412</name>
</gene>
<sequence length="219" mass="23529">MERLRGERAEPPGPLIPVKAPVLKSCDKAPVRFHAGSDPDPLDRKTQLAVNSMRGLTAAFSALAILIAPVALASEADPHQLYERKCAGCHSPHAGDFVWLELDTGQEPLAGRNSGRSVAALLEGGHGRLTPAEAAILMSHFQAIRASGQLFRTKCRICHDTASGLVRRALILRDGTLTGRYTGRDIGQFLTVHGRLTPSEAEQMLGVLERIATSTGRID</sequence>
<keyword evidence="2" id="KW-1185">Reference proteome</keyword>
<dbReference type="Proteomes" id="UP000199628">
    <property type="component" value="Unassembled WGS sequence"/>
</dbReference>
<dbReference type="GO" id="GO:0009055">
    <property type="term" value="F:electron transfer activity"/>
    <property type="evidence" value="ECO:0007669"/>
    <property type="project" value="InterPro"/>
</dbReference>
<dbReference type="GO" id="GO:0020037">
    <property type="term" value="F:heme binding"/>
    <property type="evidence" value="ECO:0007669"/>
    <property type="project" value="InterPro"/>
</dbReference>
<dbReference type="InterPro" id="IPR036909">
    <property type="entry name" value="Cyt_c-like_dom_sf"/>
</dbReference>
<protein>
    <recommendedName>
        <fullName evidence="3">Cytochrome c domain-containing protein</fullName>
    </recommendedName>
</protein>
<organism evidence="1 2">
    <name type="scientific">Ruegeria marina</name>
    <dbReference type="NCBI Taxonomy" id="639004"/>
    <lineage>
        <taxon>Bacteria</taxon>
        <taxon>Pseudomonadati</taxon>
        <taxon>Pseudomonadota</taxon>
        <taxon>Alphaproteobacteria</taxon>
        <taxon>Rhodobacterales</taxon>
        <taxon>Roseobacteraceae</taxon>
        <taxon>Ruegeria</taxon>
    </lineage>
</organism>
<name>A0A1G6PK41_9RHOB</name>
<dbReference type="EMBL" id="FMZV01000003">
    <property type="protein sequence ID" value="SDC79715.1"/>
    <property type="molecule type" value="Genomic_DNA"/>
</dbReference>